<evidence type="ECO:0000313" key="3">
    <source>
        <dbReference type="EMBL" id="MFC0543976.1"/>
    </source>
</evidence>
<protein>
    <submittedName>
        <fullName evidence="3">Alpha/beta fold hydrolase</fullName>
    </submittedName>
</protein>
<feature type="chain" id="PRO_5045730127" evidence="1">
    <location>
        <begin position="27"/>
        <end position="275"/>
    </location>
</feature>
<feature type="signal peptide" evidence="1">
    <location>
        <begin position="1"/>
        <end position="26"/>
    </location>
</feature>
<reference evidence="3 4" key="1">
    <citation type="submission" date="2024-09" db="EMBL/GenBank/DDBJ databases">
        <authorList>
            <person name="Sun Q."/>
            <person name="Mori K."/>
        </authorList>
    </citation>
    <scope>NUCLEOTIDE SEQUENCE [LARGE SCALE GENOMIC DNA]</scope>
    <source>
        <strain evidence="3 4">TBRC 1432</strain>
    </source>
</reference>
<feature type="domain" description="AB hydrolase-1" evidence="2">
    <location>
        <begin position="46"/>
        <end position="263"/>
    </location>
</feature>
<evidence type="ECO:0000256" key="1">
    <source>
        <dbReference type="SAM" id="SignalP"/>
    </source>
</evidence>
<sequence length="275" mass="28391">MSIKATITRTLAIGAALAVTAGLALAPSSSATSDVADNHGGPKPTVILVHGAFADASSWNGEITELERRGYPVIAAANPLRSVATDAAAIRGLIESVKGDVILVGHSYGGQVITNAALGEKNVKALVYVAAFLPEKGESALGLTNKFPGSTLAATIQTVALPDGNTDFYVKQDLFPKQFAADVPLPQAKLMAATQRPVTQAALTEASGDAAWHSIPSWSIIPTGDKNIPVQAQEWMAQRAHAHTVEIKGASHAVLVSQPHAVTAQIIAAATATTR</sequence>
<dbReference type="InterPro" id="IPR052897">
    <property type="entry name" value="Sec-Metab_Biosynth_Hydrolase"/>
</dbReference>
<organism evidence="3 4">
    <name type="scientific">Kutzneria chonburiensis</name>
    <dbReference type="NCBI Taxonomy" id="1483604"/>
    <lineage>
        <taxon>Bacteria</taxon>
        <taxon>Bacillati</taxon>
        <taxon>Actinomycetota</taxon>
        <taxon>Actinomycetes</taxon>
        <taxon>Pseudonocardiales</taxon>
        <taxon>Pseudonocardiaceae</taxon>
        <taxon>Kutzneria</taxon>
    </lineage>
</organism>
<gene>
    <name evidence="3" type="ORF">ACFFH7_20900</name>
</gene>
<keyword evidence="1" id="KW-0732">Signal</keyword>
<dbReference type="SUPFAM" id="SSF53474">
    <property type="entry name" value="alpha/beta-Hydrolases"/>
    <property type="match status" value="1"/>
</dbReference>
<dbReference type="GO" id="GO:0016787">
    <property type="term" value="F:hydrolase activity"/>
    <property type="evidence" value="ECO:0007669"/>
    <property type="project" value="UniProtKB-KW"/>
</dbReference>
<dbReference type="EMBL" id="JBHLUD010000007">
    <property type="protein sequence ID" value="MFC0543976.1"/>
    <property type="molecule type" value="Genomic_DNA"/>
</dbReference>
<dbReference type="PANTHER" id="PTHR37017">
    <property type="entry name" value="AB HYDROLASE-1 DOMAIN-CONTAINING PROTEIN-RELATED"/>
    <property type="match status" value="1"/>
</dbReference>
<dbReference type="Pfam" id="PF12697">
    <property type="entry name" value="Abhydrolase_6"/>
    <property type="match status" value="1"/>
</dbReference>
<comment type="caution">
    <text evidence="3">The sequence shown here is derived from an EMBL/GenBank/DDBJ whole genome shotgun (WGS) entry which is preliminary data.</text>
</comment>
<dbReference type="InterPro" id="IPR029058">
    <property type="entry name" value="AB_hydrolase_fold"/>
</dbReference>
<keyword evidence="3" id="KW-0378">Hydrolase</keyword>
<evidence type="ECO:0000259" key="2">
    <source>
        <dbReference type="Pfam" id="PF12697"/>
    </source>
</evidence>
<dbReference type="RefSeq" id="WP_273935460.1">
    <property type="nucleotide sequence ID" value="NZ_CP097263.1"/>
</dbReference>
<dbReference type="InterPro" id="IPR000073">
    <property type="entry name" value="AB_hydrolase_1"/>
</dbReference>
<proteinExistence type="predicted"/>
<name>A0ABV6MVX0_9PSEU</name>
<accession>A0ABV6MVX0</accession>
<keyword evidence="4" id="KW-1185">Reference proteome</keyword>
<dbReference type="Gene3D" id="3.40.50.1820">
    <property type="entry name" value="alpha/beta hydrolase"/>
    <property type="match status" value="1"/>
</dbReference>
<dbReference type="PANTHER" id="PTHR37017:SF11">
    <property type="entry name" value="ESTERASE_LIPASE_THIOESTERASE DOMAIN-CONTAINING PROTEIN"/>
    <property type="match status" value="1"/>
</dbReference>
<dbReference type="Proteomes" id="UP001589810">
    <property type="component" value="Unassembled WGS sequence"/>
</dbReference>
<evidence type="ECO:0000313" key="4">
    <source>
        <dbReference type="Proteomes" id="UP001589810"/>
    </source>
</evidence>